<comment type="caution">
    <text evidence="1">The sequence shown here is derived from an EMBL/GenBank/DDBJ whole genome shotgun (WGS) entry which is preliminary data.</text>
</comment>
<name>A0A8H7B0J3_9PLEO</name>
<accession>A0A8H7B0J3</accession>
<protein>
    <submittedName>
        <fullName evidence="1">Uncharacterized protein</fullName>
    </submittedName>
</protein>
<organism evidence="1 2">
    <name type="scientific">Alternaria burnsii</name>
    <dbReference type="NCBI Taxonomy" id="1187904"/>
    <lineage>
        <taxon>Eukaryota</taxon>
        <taxon>Fungi</taxon>
        <taxon>Dikarya</taxon>
        <taxon>Ascomycota</taxon>
        <taxon>Pezizomycotina</taxon>
        <taxon>Dothideomycetes</taxon>
        <taxon>Pleosporomycetidae</taxon>
        <taxon>Pleosporales</taxon>
        <taxon>Pleosporineae</taxon>
        <taxon>Pleosporaceae</taxon>
        <taxon>Alternaria</taxon>
        <taxon>Alternaria sect. Alternaria</taxon>
    </lineage>
</organism>
<dbReference type="GeneID" id="62207513"/>
<evidence type="ECO:0000313" key="2">
    <source>
        <dbReference type="Proteomes" id="UP000596902"/>
    </source>
</evidence>
<reference evidence="1" key="2">
    <citation type="submission" date="2020-08" db="EMBL/GenBank/DDBJ databases">
        <title>Draft Genome Sequence of Cumin Blight Pathogen Alternaria burnsii.</title>
        <authorList>
            <person name="Feng Z."/>
        </authorList>
    </citation>
    <scope>NUCLEOTIDE SEQUENCE</scope>
    <source>
        <strain evidence="1">CBS107.38</strain>
    </source>
</reference>
<dbReference type="EMBL" id="JAAABM010000015">
    <property type="protein sequence ID" value="KAF7672787.1"/>
    <property type="molecule type" value="Genomic_DNA"/>
</dbReference>
<sequence>MTDWAARHDARELSAPASASQIGRTGELLVCLWDLSCIYKKGRTVLLKRFGMVPYQRFVERPVLGGQLRGHRWDEDCQIGALPALHGKHGNITKSDISIADRVTFCGILVAKSKV</sequence>
<proteinExistence type="predicted"/>
<dbReference type="Proteomes" id="UP000596902">
    <property type="component" value="Unassembled WGS sequence"/>
</dbReference>
<dbReference type="RefSeq" id="XP_038783137.1">
    <property type="nucleotide sequence ID" value="XM_038934335.1"/>
</dbReference>
<evidence type="ECO:0000313" key="1">
    <source>
        <dbReference type="EMBL" id="KAF7672787.1"/>
    </source>
</evidence>
<keyword evidence="2" id="KW-1185">Reference proteome</keyword>
<reference evidence="1" key="1">
    <citation type="submission" date="2020-01" db="EMBL/GenBank/DDBJ databases">
        <authorList>
            <person name="Feng Z.H.Z."/>
        </authorList>
    </citation>
    <scope>NUCLEOTIDE SEQUENCE</scope>
    <source>
        <strain evidence="1">CBS107.38</strain>
    </source>
</reference>
<dbReference type="AlphaFoldDB" id="A0A8H7B0J3"/>
<gene>
    <name evidence="1" type="ORF">GT037_009288</name>
</gene>